<proteinExistence type="predicted"/>
<name>A0ABM9ZF45_9HYPH</name>
<gene>
    <name evidence="2" type="ORF">BAIG_02618</name>
</gene>
<evidence type="ECO:0000256" key="1">
    <source>
        <dbReference type="SAM" id="MobiDB-lite"/>
    </source>
</evidence>
<dbReference type="EMBL" id="DS999671">
    <property type="protein sequence ID" value="EEX98230.1"/>
    <property type="molecule type" value="Genomic_DNA"/>
</dbReference>
<accession>A0ABM9ZF45</accession>
<evidence type="ECO:0000313" key="2">
    <source>
        <dbReference type="EMBL" id="EEX98230.1"/>
    </source>
</evidence>
<evidence type="ECO:0000313" key="3">
    <source>
        <dbReference type="Proteomes" id="UP000003990"/>
    </source>
</evidence>
<keyword evidence="3" id="KW-1185">Reference proteome</keyword>
<organism evidence="2 3">
    <name type="scientific">Brucella ceti M644/93/1</name>
    <dbReference type="NCBI Taxonomy" id="520459"/>
    <lineage>
        <taxon>Bacteria</taxon>
        <taxon>Pseudomonadati</taxon>
        <taxon>Pseudomonadota</taxon>
        <taxon>Alphaproteobacteria</taxon>
        <taxon>Hyphomicrobiales</taxon>
        <taxon>Brucellaceae</taxon>
        <taxon>Brucella/Ochrobactrum group</taxon>
        <taxon>Brucella</taxon>
    </lineage>
</organism>
<feature type="region of interest" description="Disordered" evidence="1">
    <location>
        <begin position="1"/>
        <end position="26"/>
    </location>
</feature>
<reference evidence="2 3" key="1">
    <citation type="submission" date="2008-12" db="EMBL/GenBank/DDBJ databases">
        <title>The Genome Sequence of Brucella ceti M644/93/1.</title>
        <authorList>
            <consortium name="The Broad Institute Genome Sequencing Platform"/>
            <person name="Ward D."/>
            <person name="Young S.K."/>
            <person name="Kodira C.D."/>
            <person name="Zeng Q."/>
            <person name="Koehrsen M."/>
            <person name="Alvarado L."/>
            <person name="Berlin A."/>
            <person name="Borenstein D."/>
            <person name="Chen Z."/>
            <person name="Engels R."/>
            <person name="Freedman E."/>
            <person name="Gellesch M."/>
            <person name="Goldberg J."/>
            <person name="Griggs A."/>
            <person name="Gujja S."/>
            <person name="Heiman D."/>
            <person name="Hepburn T."/>
            <person name="Howarth C."/>
            <person name="Jen D."/>
            <person name="Larson L."/>
            <person name="Lewis B."/>
            <person name="Mehta T."/>
            <person name="Park D."/>
            <person name="Pearson M."/>
            <person name="Roberts A."/>
            <person name="Saif S."/>
            <person name="Shea T."/>
            <person name="Shenoy N."/>
            <person name="Sisk P."/>
            <person name="Stolte C."/>
            <person name="Sykes S."/>
            <person name="Walk T."/>
            <person name="White J."/>
            <person name="Yandava C."/>
            <person name="Whatmore A.M."/>
            <person name="Perrett L.L."/>
            <person name="O'Callaghan D."/>
            <person name="Nusbaum C."/>
            <person name="Galagan J."/>
            <person name="Birren B."/>
        </authorList>
    </citation>
    <scope>NUCLEOTIDE SEQUENCE [LARGE SCALE GENOMIC DNA]</scope>
    <source>
        <strain evidence="2 3">M644/93/1</strain>
    </source>
</reference>
<dbReference type="Proteomes" id="UP000003990">
    <property type="component" value="Unassembled WGS sequence"/>
</dbReference>
<protein>
    <submittedName>
        <fullName evidence="2">Uncharacterized protein</fullName>
    </submittedName>
</protein>
<sequence>MGIPPCTDAGHERPHRLSSSAHKATNLCRRPEAFSSSVLQEREVGVSVDRF</sequence>